<dbReference type="SUPFAM" id="SSF56219">
    <property type="entry name" value="DNase I-like"/>
    <property type="match status" value="1"/>
</dbReference>
<evidence type="ECO:0000313" key="3">
    <source>
        <dbReference type="Proteomes" id="UP000019402"/>
    </source>
</evidence>
<dbReference type="EMBL" id="BAMD01000070">
    <property type="protein sequence ID" value="GAF05143.1"/>
    <property type="molecule type" value="Genomic_DNA"/>
</dbReference>
<proteinExistence type="predicted"/>
<dbReference type="PANTHER" id="PTHR41349">
    <property type="match status" value="1"/>
</dbReference>
<comment type="caution">
    <text evidence="2">The sequence shown here is derived from an EMBL/GenBank/DDBJ whole genome shotgun (WGS) entry which is preliminary data.</text>
</comment>
<accession>W7YCE6</accession>
<gene>
    <name evidence="2" type="ORF">JCM21142_93867</name>
</gene>
<dbReference type="eggNOG" id="COG3021">
    <property type="taxonomic scope" value="Bacteria"/>
</dbReference>
<keyword evidence="3" id="KW-1185">Reference proteome</keyword>
<dbReference type="Pfam" id="PF03372">
    <property type="entry name" value="Exo_endo_phos"/>
    <property type="match status" value="1"/>
</dbReference>
<sequence>MIDEVGIWSQKLTDEQFAEAYSFIKKERLGMPDEAGDFIKVMTWNIWNGGRQQGKTVGLDKIAGCIRENGADIIALQEEFGSGEYLADKLDFYFYRRSRNLCLLSRYPLGKSFNIFKAINAGGIEVLLSENKHLVVCPVWLSFKPNIKGLLMNESISTDTILHLENSTRGNEVRFILSELGQLNNEFNSSPLILAGDFNSGSHLDWTESNKQNKFNKVLPFPSTQKMEQEGFIDAFREMWPDESAVLGNTYSPIFKEGYSDRIDFIFYKGARLKATGAAVIDSTTALFPSDHAAVIVTFQLP</sequence>
<dbReference type="PANTHER" id="PTHR41349:SF1">
    <property type="entry name" value="PROTEIN CBG08683"/>
    <property type="match status" value="1"/>
</dbReference>
<dbReference type="InterPro" id="IPR005135">
    <property type="entry name" value="Endo/exonuclease/phosphatase"/>
</dbReference>
<dbReference type="GO" id="GO:0003824">
    <property type="term" value="F:catalytic activity"/>
    <property type="evidence" value="ECO:0007669"/>
    <property type="project" value="InterPro"/>
</dbReference>
<evidence type="ECO:0000313" key="2">
    <source>
        <dbReference type="EMBL" id="GAF05143.1"/>
    </source>
</evidence>
<dbReference type="AlphaFoldDB" id="W7YCE6"/>
<reference evidence="2 3" key="1">
    <citation type="journal article" date="2014" name="Genome Announc.">
        <title>Draft Genome Sequence of Cytophaga fermentans JCM 21142T, a Facultative Anaerobe Isolated from Marine Mud.</title>
        <authorList>
            <person name="Starns D."/>
            <person name="Oshima K."/>
            <person name="Suda W."/>
            <person name="Iino T."/>
            <person name="Yuki M."/>
            <person name="Inoue J."/>
            <person name="Kitamura K."/>
            <person name="Iida T."/>
            <person name="Darby A."/>
            <person name="Hattori M."/>
            <person name="Ohkuma M."/>
        </authorList>
    </citation>
    <scope>NUCLEOTIDE SEQUENCE [LARGE SCALE GENOMIC DNA]</scope>
    <source>
        <strain evidence="2 3">JCM 21142</strain>
    </source>
</reference>
<dbReference type="Proteomes" id="UP000019402">
    <property type="component" value="Unassembled WGS sequence"/>
</dbReference>
<dbReference type="InterPro" id="IPR036691">
    <property type="entry name" value="Endo/exonu/phosph_ase_sf"/>
</dbReference>
<organism evidence="2 3">
    <name type="scientific">Saccharicrinis fermentans DSM 9555 = JCM 21142</name>
    <dbReference type="NCBI Taxonomy" id="869213"/>
    <lineage>
        <taxon>Bacteria</taxon>
        <taxon>Pseudomonadati</taxon>
        <taxon>Bacteroidota</taxon>
        <taxon>Bacteroidia</taxon>
        <taxon>Marinilabiliales</taxon>
        <taxon>Marinilabiliaceae</taxon>
        <taxon>Saccharicrinis</taxon>
    </lineage>
</organism>
<dbReference type="STRING" id="869213.GCA_000517085_02900"/>
<protein>
    <recommendedName>
        <fullName evidence="1">Endonuclease/exonuclease/phosphatase domain-containing protein</fullName>
    </recommendedName>
</protein>
<evidence type="ECO:0000259" key="1">
    <source>
        <dbReference type="Pfam" id="PF03372"/>
    </source>
</evidence>
<dbReference type="Gene3D" id="3.60.10.10">
    <property type="entry name" value="Endonuclease/exonuclease/phosphatase"/>
    <property type="match status" value="1"/>
</dbReference>
<feature type="domain" description="Endonuclease/exonuclease/phosphatase" evidence="1">
    <location>
        <begin position="42"/>
        <end position="292"/>
    </location>
</feature>
<name>W7YCE6_9BACT</name>